<evidence type="ECO:0000313" key="4">
    <source>
        <dbReference type="Proteomes" id="UP001430584"/>
    </source>
</evidence>
<feature type="compositionally biased region" description="Gly residues" evidence="1">
    <location>
        <begin position="1542"/>
        <end position="1557"/>
    </location>
</feature>
<dbReference type="NCBIfam" id="NF047352">
    <property type="entry name" value="P_loop_sacsin"/>
    <property type="match status" value="1"/>
</dbReference>
<keyword evidence="4" id="KW-1185">Reference proteome</keyword>
<reference evidence="3 4" key="1">
    <citation type="submission" date="2024-02" db="EMBL/GenBank/DDBJ databases">
        <title>De novo assembly and annotation of 12 fungi associated with fruit tree decline syndrome in Ontario, Canada.</title>
        <authorList>
            <person name="Sulman M."/>
            <person name="Ellouze W."/>
            <person name="Ilyukhin E."/>
        </authorList>
    </citation>
    <scope>NUCLEOTIDE SEQUENCE [LARGE SCALE GENOMIC DNA]</scope>
    <source>
        <strain evidence="3 4">FDS-637</strain>
    </source>
</reference>
<dbReference type="InterPro" id="IPR058210">
    <property type="entry name" value="SACS/Nov_dom"/>
</dbReference>
<dbReference type="EMBL" id="JAJVCZ030000006">
    <property type="protein sequence ID" value="KAL0258699.1"/>
    <property type="molecule type" value="Genomic_DNA"/>
</dbReference>
<feature type="compositionally biased region" description="Pro residues" evidence="1">
    <location>
        <begin position="1436"/>
        <end position="1455"/>
    </location>
</feature>
<dbReference type="Pfam" id="PF25794">
    <property type="entry name" value="SACS"/>
    <property type="match status" value="1"/>
</dbReference>
<dbReference type="PANTHER" id="PTHR47839">
    <property type="entry name" value="DOMAIN PROTEIN, PUTATIVE (AFU_ORTHOLOGUE AFUA_6G04830)-RELATED"/>
    <property type="match status" value="1"/>
</dbReference>
<evidence type="ECO:0000259" key="2">
    <source>
        <dbReference type="Pfam" id="PF25794"/>
    </source>
</evidence>
<gene>
    <name evidence="3" type="ORF">SLS55_006201</name>
</gene>
<dbReference type="PANTHER" id="PTHR47839:SF1">
    <property type="entry name" value="DOMAIN PROTEIN, PUTATIVE (AFU_ORTHOLOGUE AFUA_6G04830)-RELATED"/>
    <property type="match status" value="1"/>
</dbReference>
<dbReference type="SUPFAM" id="SSF55874">
    <property type="entry name" value="ATPase domain of HSP90 chaperone/DNA topoisomerase II/histidine kinase"/>
    <property type="match status" value="1"/>
</dbReference>
<dbReference type="Proteomes" id="UP001430584">
    <property type="component" value="Unassembled WGS sequence"/>
</dbReference>
<feature type="compositionally biased region" description="Polar residues" evidence="1">
    <location>
        <begin position="1526"/>
        <end position="1535"/>
    </location>
</feature>
<dbReference type="Gene3D" id="3.30.565.10">
    <property type="entry name" value="Histidine kinase-like ATPase, C-terminal domain"/>
    <property type="match status" value="1"/>
</dbReference>
<protein>
    <recommendedName>
        <fullName evidence="2">Sacsin/Nov domain-containing protein</fullName>
    </recommendedName>
</protein>
<comment type="caution">
    <text evidence="3">The sequence shown here is derived from an EMBL/GenBank/DDBJ whole genome shotgun (WGS) entry which is preliminary data.</text>
</comment>
<dbReference type="Pfam" id="PF12449">
    <property type="entry name" value="DUF3684"/>
    <property type="match status" value="1"/>
</dbReference>
<dbReference type="InterPro" id="IPR036890">
    <property type="entry name" value="HATPase_C_sf"/>
</dbReference>
<proteinExistence type="predicted"/>
<feature type="compositionally biased region" description="Basic and acidic residues" evidence="1">
    <location>
        <begin position="1595"/>
        <end position="1606"/>
    </location>
</feature>
<dbReference type="GeneID" id="92010286"/>
<name>A0ABR3CGZ9_9PEZI</name>
<evidence type="ECO:0000313" key="3">
    <source>
        <dbReference type="EMBL" id="KAL0258699.1"/>
    </source>
</evidence>
<feature type="region of interest" description="Disordered" evidence="1">
    <location>
        <begin position="1584"/>
        <end position="1614"/>
    </location>
</feature>
<feature type="region of interest" description="Disordered" evidence="1">
    <location>
        <begin position="1181"/>
        <end position="1206"/>
    </location>
</feature>
<feature type="region of interest" description="Disordered" evidence="1">
    <location>
        <begin position="1428"/>
        <end position="1514"/>
    </location>
</feature>
<evidence type="ECO:0000256" key="1">
    <source>
        <dbReference type="SAM" id="MobiDB-lite"/>
    </source>
</evidence>
<organism evidence="3 4">
    <name type="scientific">Diplodia seriata</name>
    <dbReference type="NCBI Taxonomy" id="420778"/>
    <lineage>
        <taxon>Eukaryota</taxon>
        <taxon>Fungi</taxon>
        <taxon>Dikarya</taxon>
        <taxon>Ascomycota</taxon>
        <taxon>Pezizomycotina</taxon>
        <taxon>Dothideomycetes</taxon>
        <taxon>Dothideomycetes incertae sedis</taxon>
        <taxon>Botryosphaeriales</taxon>
        <taxon>Botryosphaeriaceae</taxon>
        <taxon>Diplodia</taxon>
    </lineage>
</organism>
<feature type="compositionally biased region" description="Basic and acidic residues" evidence="1">
    <location>
        <begin position="1181"/>
        <end position="1197"/>
    </location>
</feature>
<dbReference type="InterPro" id="IPR022155">
    <property type="entry name" value="DUF3684"/>
</dbReference>
<accession>A0ABR3CGZ9</accession>
<feature type="region of interest" description="Disordered" evidence="1">
    <location>
        <begin position="1526"/>
        <end position="1571"/>
    </location>
</feature>
<dbReference type="RefSeq" id="XP_066631728.1">
    <property type="nucleotide sequence ID" value="XM_066777633.1"/>
</dbReference>
<sequence>MAGAANYARMRELTMQEGQDDTVTVNTRALIDKVLARYSAEFTTLRELVQNAADAGATKATIRLETDPSTRVPLPQTQDPAVLLRHVVKNHTLRSLDVANNGKPFADADWSRLRCIAEGNPDETKIGAFGVGFYSVFSECDEPFVISGNRTMAFFWKGNTLAVKSGTLPAEQASDSTRFILDYRKSSDKNGDVTPSPVPDLFELSKFFTTSLTFLALQSIELFVDNFKILQLTKTTSAAAPVSIPSHIGTKSEKGLMEIREVTHQMANIKAEWTNVIAWDRKESTQEVVAEEAAPAVPSLKGFFARFNIGTASKREQEQKAAREKVEAQQRAVAEDVAGSSQATIALRINTVNINTKVPKVLSSELLRATKKPPPQQTRLAILTADQSNPATSITDTSGLTVDRASDLFASALPTKHGRVFIGFPTGQTTGYQCHIFAPSLIPTVERESIDLSNRHVSTWNEAMLEIAGIACRMAFDSGMATVKENLAKELASAGASKPTGDHISKVVPDAMRLLKQWTSEEATPSAVVGKRVEIGFWNASKKAEMLSTNGVLPCQSVRVSMLKLGFLQDLPMVPEQLIEANKAFIEKMLVKRILYYLTVEDIVQRLENKPLNEEEMREFLKFTADMSNSDTIDAADLKKLFNAAVLTDGQTIIALGNITFYLNAAKYPPDLPFPDSVMPLKYTKDFTRAQLEGFGWAELPVEEWIRYLLEFNQRNGGKSLTKDAEFATQVLKVISKQWDQLRAHQRNEVVALLQPHTVMPTKSGMQTPQQTYHPNVKLFEDLPNLIVPGLKPKFLEALGLRQTIDLDYVFTRLLATPNKAAQDNRPKWSHMDLIEYLADVRDSIPAKDRTILAEKQIWPVEEYAGFRGDPKRLYKLQQIYEPGHDNKALGLPVIKWRSNTEYRSQDPKAKFLRELGLRKSPSWNEVIDMMLDSAKINDAQQYEKAMHYFLSNRALWQSIPAAALSDKKILPVEASPFPSLVRPSECVTNSDSSIFGYNILRRDIQPHAAVFGVSRDPPIDACARKLIRSPPNSKQEAAIYFGYMAGRIADIQSLRQIAQELGGSPIVPLVSPQNATKVRHIPPQSCFVGESKEFGNILNFVDFGSIANAFLKTVGAKDQPTIQELARMVVENPSKVLQELQAPKYMDLLRQFAVEEKELKSDKHLWAAFKARPVLLAFKDEQQDSKPAEDKEKSLLDDIDDDTDEIDDPSIQQVLVSASASQIVVRDNVQYYGVFRHSLLVAPEDEVLEQFYMHLGAEKLSDRVNVEKIAGNPIPGGEHKAAALKTLLVERTPIFLISYSKDQIFHDARWLETNLDVKLVSSLTHRLQLPGQRAVSLKTSAGLLRVKSRFQTATILYVRPDFDFYEVSRELVPILLKRQNPKHEALILETILSNSLRRLRDKGYDVHRILARKERHRALEQARLAEEEKNRIANAPPPYADPTSPKQPLPPMQQPPQIEAAANEAPPPRTPEKSMPRMPGAFGSPEHDAPPDNQLQRRPSVDGAAANNNRRSKFMSNFTKAFENLTTGNNNSNRSSIAGPADGGAGSSSGGGGSGGQQPPSRPSDPNHMSTDIRANLATALQKCRAHNSPHVQSEARTRDIDEARGSYCDSSTSKDLTRWLPEARPGTGIAVFLANNKSAPTADPAFLAGLDAFAGLIAGVGGAVFGFGKDNAPGVLNIFYEETSSTIAFNQGGALFFNYHYFLTLHRAALDRGDADGRRDAHVFWWEAFCHEIAHNLAQEHSAQHVFYEGSFVKATFAGMSRLVGGL</sequence>
<feature type="domain" description="Sacsin/Nov" evidence="2">
    <location>
        <begin position="30"/>
        <end position="154"/>
    </location>
</feature>